<evidence type="ECO:0000313" key="2">
    <source>
        <dbReference type="Proteomes" id="UP000887565"/>
    </source>
</evidence>
<proteinExistence type="predicted"/>
<reference evidence="3" key="1">
    <citation type="submission" date="2022-11" db="UniProtKB">
        <authorList>
            <consortium name="WormBaseParasite"/>
        </authorList>
    </citation>
    <scope>IDENTIFICATION</scope>
</reference>
<dbReference type="WBParaSite" id="nRc.2.0.1.t01662-RA">
    <property type="protein sequence ID" value="nRc.2.0.1.t01662-RA"/>
    <property type="gene ID" value="nRc.2.0.1.g01662"/>
</dbReference>
<keyword evidence="2" id="KW-1185">Reference proteome</keyword>
<name>A0A915HI27_ROMCU</name>
<feature type="region of interest" description="Disordered" evidence="1">
    <location>
        <begin position="138"/>
        <end position="158"/>
    </location>
</feature>
<dbReference type="AlphaFoldDB" id="A0A915HI27"/>
<evidence type="ECO:0000256" key="1">
    <source>
        <dbReference type="SAM" id="MobiDB-lite"/>
    </source>
</evidence>
<protein>
    <submittedName>
        <fullName evidence="3">Uncharacterized protein</fullName>
    </submittedName>
</protein>
<organism evidence="2 3">
    <name type="scientific">Romanomermis culicivorax</name>
    <name type="common">Nematode worm</name>
    <dbReference type="NCBI Taxonomy" id="13658"/>
    <lineage>
        <taxon>Eukaryota</taxon>
        <taxon>Metazoa</taxon>
        <taxon>Ecdysozoa</taxon>
        <taxon>Nematoda</taxon>
        <taxon>Enoplea</taxon>
        <taxon>Dorylaimia</taxon>
        <taxon>Mermithida</taxon>
        <taxon>Mermithoidea</taxon>
        <taxon>Mermithidae</taxon>
        <taxon>Romanomermis</taxon>
    </lineage>
</organism>
<evidence type="ECO:0000313" key="3">
    <source>
        <dbReference type="WBParaSite" id="nRc.2.0.1.t01662-RA"/>
    </source>
</evidence>
<accession>A0A915HI27</accession>
<sequence length="222" mass="24339">DNNRDSDLTIQNGLRASGVSTSSTTININGELKNIDVLLEDAVSSMPKPKYDPTANDPTVEDLLGLSSFMDEYELQPCSSTMLRCVPSKSLPKRVSPYEELMNLWEGSSPNISAPVDENLPIQNGTSFQNGTSCNKMSQNAIPLPSKSNVKNKDQPLNNSNSSLTQILVVDQACQPSDEDQLKDEIRILRDNPEILAKVVAHVATLSTETQQKFFLLLAQTD</sequence>
<dbReference type="Proteomes" id="UP000887565">
    <property type="component" value="Unplaced"/>
</dbReference>